<dbReference type="Pfam" id="PF22953">
    <property type="entry name" value="SpnB_Rossmann"/>
    <property type="match status" value="1"/>
</dbReference>
<dbReference type="InterPro" id="IPR018201">
    <property type="entry name" value="Ketoacyl_synth_AS"/>
</dbReference>
<dbReference type="Pfam" id="PF16197">
    <property type="entry name" value="KAsynt_C_assoc"/>
    <property type="match status" value="1"/>
</dbReference>
<dbReference type="GO" id="GO:0006633">
    <property type="term" value="P:fatty acid biosynthetic process"/>
    <property type="evidence" value="ECO:0007669"/>
    <property type="project" value="InterPro"/>
</dbReference>
<dbReference type="SMART" id="SM00827">
    <property type="entry name" value="PKS_AT"/>
    <property type="match status" value="1"/>
</dbReference>
<dbReference type="Pfam" id="PF21089">
    <property type="entry name" value="PKS_DH_N"/>
    <property type="match status" value="1"/>
</dbReference>
<dbReference type="InterPro" id="IPR001227">
    <property type="entry name" value="Ac_transferase_dom_sf"/>
</dbReference>
<feature type="region of interest" description="N-terminal hotdog fold" evidence="6">
    <location>
        <begin position="1260"/>
        <end position="1382"/>
    </location>
</feature>
<dbReference type="CDD" id="cd00833">
    <property type="entry name" value="PKS"/>
    <property type="match status" value="1"/>
</dbReference>
<dbReference type="Pfam" id="PF00109">
    <property type="entry name" value="ketoacyl-synt"/>
    <property type="match status" value="1"/>
</dbReference>
<evidence type="ECO:0000259" key="7">
    <source>
        <dbReference type="PROSITE" id="PS50075"/>
    </source>
</evidence>
<dbReference type="Gene3D" id="1.10.1200.10">
    <property type="entry name" value="ACP-like"/>
    <property type="match status" value="2"/>
</dbReference>
<feature type="region of interest" description="C-terminal hotdog fold" evidence="6">
    <location>
        <begin position="1394"/>
        <end position="1535"/>
    </location>
</feature>
<dbReference type="InterPro" id="IPR049551">
    <property type="entry name" value="PKS_DH_C"/>
</dbReference>
<dbReference type="OrthoDB" id="4537517at2"/>
<dbReference type="InterPro" id="IPR057326">
    <property type="entry name" value="KR_dom"/>
</dbReference>
<feature type="active site" description="Proton acceptor; for dehydratase activity" evidence="6">
    <location>
        <position position="1292"/>
    </location>
</feature>
<dbReference type="GO" id="GO:0031177">
    <property type="term" value="F:phosphopantetheine binding"/>
    <property type="evidence" value="ECO:0007669"/>
    <property type="project" value="InterPro"/>
</dbReference>
<dbReference type="InterPro" id="IPR049552">
    <property type="entry name" value="PKS_DH_N"/>
</dbReference>
<organism evidence="10 11">
    <name type="scientific">Nonomuraea diastatica</name>
    <dbReference type="NCBI Taxonomy" id="1848329"/>
    <lineage>
        <taxon>Bacteria</taxon>
        <taxon>Bacillati</taxon>
        <taxon>Actinomycetota</taxon>
        <taxon>Actinomycetes</taxon>
        <taxon>Streptosporangiales</taxon>
        <taxon>Streptosporangiaceae</taxon>
        <taxon>Nonomuraea</taxon>
    </lineage>
</organism>
<feature type="domain" description="Carrier" evidence="7">
    <location>
        <begin position="1985"/>
        <end position="2060"/>
    </location>
</feature>
<keyword evidence="11" id="KW-1185">Reference proteome</keyword>
<dbReference type="FunFam" id="3.40.366.10:FF:000002">
    <property type="entry name" value="Probable polyketide synthase 2"/>
    <property type="match status" value="1"/>
</dbReference>
<dbReference type="SMART" id="SM00823">
    <property type="entry name" value="PKS_PP"/>
    <property type="match status" value="2"/>
</dbReference>
<evidence type="ECO:0000256" key="2">
    <source>
        <dbReference type="ARBA" id="ARBA00022553"/>
    </source>
</evidence>
<dbReference type="Gene3D" id="3.40.47.10">
    <property type="match status" value="1"/>
</dbReference>
<keyword evidence="1" id="KW-0596">Phosphopantetheine</keyword>
<dbReference type="SUPFAM" id="SSF55048">
    <property type="entry name" value="Probable ACP-binding domain of malonyl-CoA ACP transacylase"/>
    <property type="match status" value="1"/>
</dbReference>
<name>A0A4R4VPI4_9ACTN</name>
<accession>A0A4R4VPI4</accession>
<keyword evidence="5" id="KW-0012">Acyltransferase</keyword>
<dbReference type="CDD" id="cd08956">
    <property type="entry name" value="KR_3_FAS_SDR_x"/>
    <property type="match status" value="2"/>
</dbReference>
<evidence type="ECO:0000256" key="4">
    <source>
        <dbReference type="ARBA" id="ARBA00023268"/>
    </source>
</evidence>
<dbReference type="Gene3D" id="3.40.50.720">
    <property type="entry name" value="NAD(P)-binding Rossmann-like Domain"/>
    <property type="match status" value="2"/>
</dbReference>
<dbReference type="InterPro" id="IPR055123">
    <property type="entry name" value="SpnB-like_Rossmann"/>
</dbReference>
<dbReference type="InterPro" id="IPR036291">
    <property type="entry name" value="NAD(P)-bd_dom_sf"/>
</dbReference>
<dbReference type="InterPro" id="IPR016035">
    <property type="entry name" value="Acyl_Trfase/lysoPLipase"/>
</dbReference>
<dbReference type="InterPro" id="IPR016036">
    <property type="entry name" value="Malonyl_transacylase_ACP-bd"/>
</dbReference>
<dbReference type="Proteomes" id="UP000294543">
    <property type="component" value="Unassembled WGS sequence"/>
</dbReference>
<evidence type="ECO:0000313" key="11">
    <source>
        <dbReference type="Proteomes" id="UP000294543"/>
    </source>
</evidence>
<dbReference type="EMBL" id="SMKP01000260">
    <property type="protein sequence ID" value="TDD07779.1"/>
    <property type="molecule type" value="Genomic_DNA"/>
</dbReference>
<dbReference type="Pfam" id="PF14765">
    <property type="entry name" value="PS-DH"/>
    <property type="match status" value="1"/>
</dbReference>
<dbReference type="SMART" id="SM00826">
    <property type="entry name" value="PKS_DH"/>
    <property type="match status" value="1"/>
</dbReference>
<dbReference type="InterPro" id="IPR014030">
    <property type="entry name" value="Ketoacyl_synth_N"/>
</dbReference>
<dbReference type="InterPro" id="IPR014031">
    <property type="entry name" value="Ketoacyl_synth_C"/>
</dbReference>
<dbReference type="Pfam" id="PF00550">
    <property type="entry name" value="PP-binding"/>
    <property type="match status" value="2"/>
</dbReference>
<dbReference type="InterPro" id="IPR013968">
    <property type="entry name" value="PKS_KR"/>
</dbReference>
<dbReference type="PROSITE" id="PS50075">
    <property type="entry name" value="CARRIER"/>
    <property type="match status" value="2"/>
</dbReference>
<comment type="caution">
    <text evidence="10">The sequence shown here is derived from an EMBL/GenBank/DDBJ whole genome shotgun (WGS) entry which is preliminary data.</text>
</comment>
<dbReference type="InterPro" id="IPR036736">
    <property type="entry name" value="ACP-like_sf"/>
</dbReference>
<dbReference type="SMART" id="SM01294">
    <property type="entry name" value="PKS_PP_betabranch"/>
    <property type="match status" value="2"/>
</dbReference>
<feature type="domain" description="Ketosynthase family 3 (KS3)" evidence="8">
    <location>
        <begin position="368"/>
        <end position="794"/>
    </location>
</feature>
<dbReference type="GO" id="GO:0004315">
    <property type="term" value="F:3-oxoacyl-[acyl-carrier-protein] synthase activity"/>
    <property type="evidence" value="ECO:0007669"/>
    <property type="project" value="InterPro"/>
</dbReference>
<feature type="non-terminal residue" evidence="10">
    <location>
        <position position="1"/>
    </location>
</feature>
<protein>
    <submittedName>
        <fullName evidence="10">SDR family NAD(P)-dependent oxidoreductase</fullName>
    </submittedName>
</protein>
<dbReference type="InterPro" id="IPR020807">
    <property type="entry name" value="PKS_DH"/>
</dbReference>
<dbReference type="GO" id="GO:0004312">
    <property type="term" value="F:fatty acid synthase activity"/>
    <property type="evidence" value="ECO:0007669"/>
    <property type="project" value="TreeGrafter"/>
</dbReference>
<dbReference type="InterPro" id="IPR049900">
    <property type="entry name" value="PKS_mFAS_DH"/>
</dbReference>
<dbReference type="SUPFAM" id="SSF51735">
    <property type="entry name" value="NAD(P)-binding Rossmann-fold domains"/>
    <property type="match status" value="3"/>
</dbReference>
<feature type="active site" description="Proton donor; for dehydratase activity" evidence="6">
    <location>
        <position position="1455"/>
    </location>
</feature>
<keyword evidence="2" id="KW-0597">Phosphoprotein</keyword>
<dbReference type="InterPro" id="IPR014043">
    <property type="entry name" value="Acyl_transferase_dom"/>
</dbReference>
<keyword evidence="4" id="KW-0511">Multifunctional enzyme</keyword>
<dbReference type="Gene3D" id="3.10.129.110">
    <property type="entry name" value="Polyketide synthase dehydratase"/>
    <property type="match status" value="1"/>
</dbReference>
<proteinExistence type="predicted"/>
<dbReference type="SUPFAM" id="SSF47336">
    <property type="entry name" value="ACP-like"/>
    <property type="match status" value="2"/>
</dbReference>
<gene>
    <name evidence="10" type="ORF">E1294_48030</name>
</gene>
<dbReference type="PROSITE" id="PS52004">
    <property type="entry name" value="KS3_2"/>
    <property type="match status" value="1"/>
</dbReference>
<dbReference type="PROSITE" id="PS52019">
    <property type="entry name" value="PKS_MFAS_DH"/>
    <property type="match status" value="1"/>
</dbReference>
<dbReference type="InterPro" id="IPR020806">
    <property type="entry name" value="PKS_PP-bd"/>
</dbReference>
<reference evidence="10 11" key="1">
    <citation type="submission" date="2019-03" db="EMBL/GenBank/DDBJ databases">
        <title>Draft genome sequences of novel Actinobacteria.</title>
        <authorList>
            <person name="Sahin N."/>
            <person name="Ay H."/>
            <person name="Saygin H."/>
        </authorList>
    </citation>
    <scope>NUCLEOTIDE SEQUENCE [LARGE SCALE GENOMIC DNA]</scope>
    <source>
        <strain evidence="10 11">KC712</strain>
    </source>
</reference>
<keyword evidence="3" id="KW-0808">Transferase</keyword>
<feature type="domain" description="PKS/mFAS DH" evidence="9">
    <location>
        <begin position="1260"/>
        <end position="1535"/>
    </location>
</feature>
<dbReference type="Gene3D" id="3.40.366.10">
    <property type="entry name" value="Malonyl-Coenzyme A Acyl Carrier Protein, domain 2"/>
    <property type="match status" value="1"/>
</dbReference>
<dbReference type="SMART" id="SM00825">
    <property type="entry name" value="PKS_KS"/>
    <property type="match status" value="1"/>
</dbReference>
<evidence type="ECO:0000256" key="1">
    <source>
        <dbReference type="ARBA" id="ARBA00022450"/>
    </source>
</evidence>
<evidence type="ECO:0000256" key="5">
    <source>
        <dbReference type="ARBA" id="ARBA00023315"/>
    </source>
</evidence>
<evidence type="ECO:0000259" key="9">
    <source>
        <dbReference type="PROSITE" id="PS52019"/>
    </source>
</evidence>
<evidence type="ECO:0000313" key="10">
    <source>
        <dbReference type="EMBL" id="TDD07779.1"/>
    </source>
</evidence>
<dbReference type="InterPro" id="IPR020841">
    <property type="entry name" value="PKS_Beta-ketoAc_synthase_dom"/>
</dbReference>
<dbReference type="FunFam" id="1.10.1200.10:FF:000007">
    <property type="entry name" value="Probable polyketide synthase pks17"/>
    <property type="match status" value="2"/>
</dbReference>
<dbReference type="PANTHER" id="PTHR43775">
    <property type="entry name" value="FATTY ACID SYNTHASE"/>
    <property type="match status" value="1"/>
</dbReference>
<dbReference type="Gene3D" id="3.30.70.3290">
    <property type="match status" value="1"/>
</dbReference>
<dbReference type="Pfam" id="PF02801">
    <property type="entry name" value="Ketoacyl-synt_C"/>
    <property type="match status" value="1"/>
</dbReference>
<feature type="domain" description="Carrier" evidence="7">
    <location>
        <begin position="276"/>
        <end position="351"/>
    </location>
</feature>
<sequence>VLITGGTGGLGALVARHLVTEHEVRRLLLVSRRGPEAPGAAELVAELSELGAAVDVAACDVADREALYGVITSVADSLVGVVHTAGMLDDGVVTSLSGERLDRVLEPKADAAWHLHELTRGLDLSAFVLFSSMAGVLGGAGQGNYAAANAFLDGLAQMRAAEGLAATSLAWGLWEQGGMSGELSEADLRRLARMGVAPLSAADGLDLFDAALRHDRALLVPAHLDIRTMGAQADAVPPLLRGLVSGSGRRVVTAASEAAAGLKQQLAALPPVGQQAALRDLVASQVAVVLGMADPSAVDDGMPFQELGFDSLMAVEFRNRLNAATGMRLPATLIFDYPTPEALVRYLSGELLGKQETAVQARVTGADDEPIAIVGMACRFPGGVESPEELWRLLAQGGDAISEFPADRGWDLDALYDPEPGNRGTSYSRHGGFLHDAGEFDPGFFGISPREALAMDPQQRLLLETSWEAIERAGIDPTALRGSRTGVFAGVMYHDYASQLSSVPDQLEGLIGTGNSGSVASGRVSYVFGLEGPAMTVDTACSSSLVALHLAVQALRSGDCDLALAGGVTVMATPWTFIEFSRQRNLAVDGRCRAFAESEGGVGLSEGSGVLLVERLSDARRNGHQVLAVVRGSAVNQDGASNGLTAPNGPSQQRVIRQALANAGLSAADVDAVEAHGTGTTLGDPIEAQAILATYGQDRPEDRPVWLGSIKSNIGHAQAAAGVAGVIKMVMALRNGELPRTLHADEPSTHVDWSAGAVELLTEARSWERDEAPRRAAVSSFGISGTNAHVVLEESPAEPAAAPEPAAALPVVPWVLSGRSEEALAAQAARLRTWMESRRELDVADVGWSLATGRAVLEHRAVVAGADRAELLEALAAVADGRHGEPAVETGLARSRAKAAMLFAGQGSQRVGMGRELADAFPVFAQALDDICRVLDPLLPHPLRATMADGPAEVLDETGMTQPALFAFEVALYRLLESLGVAPAVLAGHSVGEIAAAHVAGVFSLEDACTLVAARARLMQALPSGGAMLAIAAPEEQVLPLVEGRADRAGIAAVNGPAAVVVSGDEAAIAEIESRTEARTRRLRVSHAFHSPLMEPMLADFAEAIGGISFHEPTIPVVSNVTGRLAEPGQLTDPSYWVEHVRGAVRFADGVAAARTAGATVFVELGPDTTLTGLAQQTLTGDETFVSTRAKDRHEARTFVQALGRMHAHGVTVDWAAYFAAARPSRVDLPTYAFQHEHFWLRPGPGTGDVTTAGLGAVEHPLLSAATEVAGGETVVFSGRLSVATHPWLADHVVGGSVIVPGTALVELAIRAGDESGCPHLQELTLQAPLVVPEDGGVQLQLVSTATEEPGRRALAVHSRAQDATEWTQHAQATLTASVPEPDVDLAQWPPAGAQPVAVQDLYDDMVAIGLDYGPTFQGLTRAWERHGEVFAEIVLPEEAHADAGRFGLHPALLDAALHATALGGLLPRPEPGRPYLPFAWSGVSLHAAGATSLRVKLANAGGTAITLAIADELGAPVAVVDTLSLRPLAAAQLGGTNRGALHEIEWTPVTGAPAQEAVGWALLGADDLGTGAATYPDAATLGSLHDPADLPEAVLVRCPTGSPPGPDHHTATHEALELLQSWLAEEHLESARLVILTRGAVATAPGERPDLAQAAVGGLVRAAQAEQPGRFVLLDADTDQLDPAVVGQALATGEPQLAIRGGELRAPRLGRAADLADPEPVFGPDGTVLITGGTGGLGALVARHLVTEHEVRRLLLVSRRGPEAPGAAELVAELSERGAAVDVAACDVADRDALARVLEGVDELVGVVHTAGVLDDGVITSMSGERLDRVLRPKADAAWHLHELTRDRNLTAFVLFSSMAGVLGGAGQGNYAAANAFLDGLAQMRAAEGLAATSLAWGLWEQGGMSGELSEADLRRLARMGLAPLSAADGLDLFDAAVPSGRALLIPARFVQARTSARTSVRRVGTGDGLADRLATLEPDERRSALADIVRGQAATVLGFTDGSAIDPQRPFQDLGFDSLTAVEFRNQLGKATGLRLPATAVFDYPTPVALTEHLMGYFAETKDEEAGILRFFAELDQIEDSLTTLAEDSTVRSRLTTRLKELLSGLNGPGGTSDVVDQIESASDDEMFAFIDNELEIS</sequence>
<dbReference type="SUPFAM" id="SSF53901">
    <property type="entry name" value="Thiolase-like"/>
    <property type="match status" value="1"/>
</dbReference>
<evidence type="ECO:0000256" key="6">
    <source>
        <dbReference type="PROSITE-ProRule" id="PRU01363"/>
    </source>
</evidence>
<dbReference type="InterPro" id="IPR016039">
    <property type="entry name" value="Thiolase-like"/>
</dbReference>
<dbReference type="PANTHER" id="PTHR43775:SF51">
    <property type="entry name" value="INACTIVE PHENOLPHTHIOCEROL SYNTHESIS POLYKETIDE SYNTHASE TYPE I PKS1-RELATED"/>
    <property type="match status" value="1"/>
</dbReference>
<dbReference type="Pfam" id="PF00698">
    <property type="entry name" value="Acyl_transf_1"/>
    <property type="match status" value="1"/>
</dbReference>
<dbReference type="InterPro" id="IPR009081">
    <property type="entry name" value="PP-bd_ACP"/>
</dbReference>
<dbReference type="Pfam" id="PF08659">
    <property type="entry name" value="KR"/>
    <property type="match status" value="2"/>
</dbReference>
<evidence type="ECO:0000256" key="3">
    <source>
        <dbReference type="ARBA" id="ARBA00022679"/>
    </source>
</evidence>
<dbReference type="InterPro" id="IPR032821">
    <property type="entry name" value="PKS_assoc"/>
</dbReference>
<dbReference type="InterPro" id="IPR042104">
    <property type="entry name" value="PKS_dehydratase_sf"/>
</dbReference>
<dbReference type="PROSITE" id="PS00606">
    <property type="entry name" value="KS3_1"/>
    <property type="match status" value="1"/>
</dbReference>
<dbReference type="SUPFAM" id="SSF52151">
    <property type="entry name" value="FabD/lysophospholipase-like"/>
    <property type="match status" value="1"/>
</dbReference>
<dbReference type="InterPro" id="IPR050091">
    <property type="entry name" value="PKS_NRPS_Biosynth_Enz"/>
</dbReference>
<evidence type="ECO:0000259" key="8">
    <source>
        <dbReference type="PROSITE" id="PS52004"/>
    </source>
</evidence>
<dbReference type="SMART" id="SM00822">
    <property type="entry name" value="PKS_KR"/>
    <property type="match status" value="2"/>
</dbReference>
<dbReference type="FunFam" id="3.40.47.10:FF:000019">
    <property type="entry name" value="Polyketide synthase type I"/>
    <property type="match status" value="1"/>
</dbReference>